<gene>
    <name evidence="1" type="ORF">JOD41_001269</name>
</gene>
<evidence type="ECO:0000313" key="2">
    <source>
        <dbReference type="Proteomes" id="UP000720595"/>
    </source>
</evidence>
<comment type="caution">
    <text evidence="1">The sequence shown here is derived from an EMBL/GenBank/DDBJ whole genome shotgun (WGS) entry which is preliminary data.</text>
</comment>
<keyword evidence="2" id="KW-1185">Reference proteome</keyword>
<protein>
    <submittedName>
        <fullName evidence="1">Uncharacterized protein</fullName>
    </submittedName>
</protein>
<dbReference type="Proteomes" id="UP000720595">
    <property type="component" value="Unassembled WGS sequence"/>
</dbReference>
<dbReference type="RefSeq" id="WP_205052053.1">
    <property type="nucleotide sequence ID" value="NZ_JAFBDH010000005.1"/>
</dbReference>
<dbReference type="EMBL" id="JAFBDH010000005">
    <property type="protein sequence ID" value="MBM7550532.1"/>
    <property type="molecule type" value="Genomic_DNA"/>
</dbReference>
<evidence type="ECO:0000313" key="1">
    <source>
        <dbReference type="EMBL" id="MBM7550532.1"/>
    </source>
</evidence>
<sequence>MLNKYIKSINDNNIVTKSGSIVNYPIFSFKHITRSNKYNIKFFKKSKDKQRAYGALFYLIGEMQQMTWKDFMSLPKEKGMESMKSSELKFQPNDYDLTPDQKVVVIRFNRQKYRAIGIKERIPGASDKEGVDIFHVFGFDFNYSAYDHGK</sequence>
<proteinExistence type="predicted"/>
<name>A0ABS2MKI3_9FIRM</name>
<organism evidence="1 2">
    <name type="scientific">Peptoniphilus gorbachii</name>
    <dbReference type="NCBI Taxonomy" id="411567"/>
    <lineage>
        <taxon>Bacteria</taxon>
        <taxon>Bacillati</taxon>
        <taxon>Bacillota</taxon>
        <taxon>Tissierellia</taxon>
        <taxon>Tissierellales</taxon>
        <taxon>Peptoniphilaceae</taxon>
        <taxon>Peptoniphilus</taxon>
    </lineage>
</organism>
<accession>A0ABS2MKI3</accession>
<reference evidence="1 2" key="1">
    <citation type="submission" date="2021-01" db="EMBL/GenBank/DDBJ databases">
        <title>Genomic Encyclopedia of Type Strains, Phase IV (KMG-IV): sequencing the most valuable type-strain genomes for metagenomic binning, comparative biology and taxonomic classification.</title>
        <authorList>
            <person name="Goeker M."/>
        </authorList>
    </citation>
    <scope>NUCLEOTIDE SEQUENCE [LARGE SCALE GENOMIC DNA]</scope>
    <source>
        <strain evidence="1 2">DSM 21461</strain>
    </source>
</reference>